<proteinExistence type="predicted"/>
<reference evidence="2 3" key="1">
    <citation type="journal article" date="2018" name="Biotechnol. Adv.">
        <title>Improved genomic resources and new bioinformatic workflow for the carcinogenic parasite Clonorchis sinensis: Biotechnological implications.</title>
        <authorList>
            <person name="Wang D."/>
            <person name="Korhonen P.K."/>
            <person name="Gasser R.B."/>
            <person name="Young N.D."/>
        </authorList>
    </citation>
    <scope>NUCLEOTIDE SEQUENCE [LARGE SCALE GENOMIC DNA]</scope>
    <source>
        <strain evidence="2">Cs-k2</strain>
    </source>
</reference>
<reference evidence="2 3" key="2">
    <citation type="journal article" date="2021" name="Genomics">
        <title>High-quality reference genome for Clonorchis sinensis.</title>
        <authorList>
            <person name="Young N.D."/>
            <person name="Stroehlein A.J."/>
            <person name="Kinkar L."/>
            <person name="Wang T."/>
            <person name="Sohn W.M."/>
            <person name="Chang B.C.H."/>
            <person name="Kaur P."/>
            <person name="Weisz D."/>
            <person name="Dudchenko O."/>
            <person name="Aiden E.L."/>
            <person name="Korhonen P.K."/>
            <person name="Gasser R.B."/>
        </authorList>
    </citation>
    <scope>NUCLEOTIDE SEQUENCE [LARGE SCALE GENOMIC DNA]</scope>
    <source>
        <strain evidence="2">Cs-k2</strain>
    </source>
</reference>
<feature type="compositionally biased region" description="Basic and acidic residues" evidence="1">
    <location>
        <begin position="1"/>
        <end position="14"/>
    </location>
</feature>
<evidence type="ECO:0000256" key="1">
    <source>
        <dbReference type="SAM" id="MobiDB-lite"/>
    </source>
</evidence>
<keyword evidence="3" id="KW-1185">Reference proteome</keyword>
<feature type="region of interest" description="Disordered" evidence="1">
    <location>
        <begin position="77"/>
        <end position="103"/>
    </location>
</feature>
<name>A0A3R7GM93_CLOSI</name>
<dbReference type="Proteomes" id="UP000286415">
    <property type="component" value="Unassembled WGS sequence"/>
</dbReference>
<accession>A0A3R7GM93</accession>
<dbReference type="EMBL" id="NIRI02000042">
    <property type="protein sequence ID" value="KAG5447978.1"/>
    <property type="molecule type" value="Genomic_DNA"/>
</dbReference>
<dbReference type="InParanoid" id="A0A3R7GM93"/>
<dbReference type="AlphaFoldDB" id="A0A3R7GM93"/>
<evidence type="ECO:0000313" key="3">
    <source>
        <dbReference type="Proteomes" id="UP000286415"/>
    </source>
</evidence>
<organism evidence="2 3">
    <name type="scientific">Clonorchis sinensis</name>
    <name type="common">Chinese liver fluke</name>
    <dbReference type="NCBI Taxonomy" id="79923"/>
    <lineage>
        <taxon>Eukaryota</taxon>
        <taxon>Metazoa</taxon>
        <taxon>Spiralia</taxon>
        <taxon>Lophotrochozoa</taxon>
        <taxon>Platyhelminthes</taxon>
        <taxon>Trematoda</taxon>
        <taxon>Digenea</taxon>
        <taxon>Opisthorchiida</taxon>
        <taxon>Opisthorchiata</taxon>
        <taxon>Opisthorchiidae</taxon>
        <taxon>Clonorchis</taxon>
    </lineage>
</organism>
<comment type="caution">
    <text evidence="2">The sequence shown here is derived from an EMBL/GenBank/DDBJ whole genome shotgun (WGS) entry which is preliminary data.</text>
</comment>
<protein>
    <submittedName>
        <fullName evidence="2">Uncharacterized protein</fullName>
    </submittedName>
</protein>
<feature type="region of interest" description="Disordered" evidence="1">
    <location>
        <begin position="1"/>
        <end position="50"/>
    </location>
</feature>
<evidence type="ECO:0000313" key="2">
    <source>
        <dbReference type="EMBL" id="KAG5447978.1"/>
    </source>
</evidence>
<sequence>MWDNRNEENRKEFQKQSTNGNAGLEEQEGPDTEERSTDLAQITSEPRDATDLVYEIIESSGKDQNETTEITEVEETEMEMRSCLPPEENNIVSRGIGGGVSRSDKTKYSKEIEKIVYQNSTVALILKEKRKTRQIWNFAVRTLHPRENPILVKQIMETNELEIGFPGIPSAPDVPYGNWQ</sequence>
<gene>
    <name evidence="2" type="ORF">CSKR_100907</name>
</gene>